<comment type="similarity">
    <text evidence="1 3">Belongs to the bacterial flagellin family.</text>
</comment>
<keyword evidence="6" id="KW-0966">Cell projection</keyword>
<keyword evidence="3" id="KW-0964">Secreted</keyword>
<dbReference type="PANTHER" id="PTHR42792">
    <property type="entry name" value="FLAGELLIN"/>
    <property type="match status" value="1"/>
</dbReference>
<comment type="function">
    <text evidence="3">Flagellin is the subunit protein which polymerizes to form the filaments of bacterial flagella.</text>
</comment>
<dbReference type="RefSeq" id="WP_340272062.1">
    <property type="nucleotide sequence ID" value="NZ_JBAKIA010000001.1"/>
</dbReference>
<evidence type="ECO:0000259" key="5">
    <source>
        <dbReference type="Pfam" id="PF00700"/>
    </source>
</evidence>
<evidence type="ECO:0000313" key="6">
    <source>
        <dbReference type="EMBL" id="MEJ8472592.1"/>
    </source>
</evidence>
<keyword evidence="2 3" id="KW-0975">Bacterial flagellum</keyword>
<evidence type="ECO:0000259" key="4">
    <source>
        <dbReference type="Pfam" id="PF00669"/>
    </source>
</evidence>
<dbReference type="SUPFAM" id="SSF64518">
    <property type="entry name" value="Phase 1 flagellin"/>
    <property type="match status" value="1"/>
</dbReference>
<name>A0ABU8TEL2_9HYPH</name>
<evidence type="ECO:0000256" key="1">
    <source>
        <dbReference type="ARBA" id="ARBA00005709"/>
    </source>
</evidence>
<proteinExistence type="inferred from homology"/>
<accession>A0ABU8TEL2</accession>
<keyword evidence="7" id="KW-1185">Reference proteome</keyword>
<feature type="domain" description="Flagellin C-terminal" evidence="5">
    <location>
        <begin position="219"/>
        <end position="297"/>
    </location>
</feature>
<keyword evidence="6" id="KW-0282">Flagellum</keyword>
<dbReference type="InterPro" id="IPR001492">
    <property type="entry name" value="Flagellin"/>
</dbReference>
<comment type="subcellular location">
    <subcellularLocation>
        <location evidence="3">Secreted</location>
    </subcellularLocation>
    <subcellularLocation>
        <location evidence="3">Bacterial flagellum</location>
    </subcellularLocation>
</comment>
<evidence type="ECO:0000256" key="2">
    <source>
        <dbReference type="ARBA" id="ARBA00023143"/>
    </source>
</evidence>
<organism evidence="6 7">
    <name type="scientific">Roseibium algae</name>
    <dbReference type="NCBI Taxonomy" id="3123038"/>
    <lineage>
        <taxon>Bacteria</taxon>
        <taxon>Pseudomonadati</taxon>
        <taxon>Pseudomonadota</taxon>
        <taxon>Alphaproteobacteria</taxon>
        <taxon>Hyphomicrobiales</taxon>
        <taxon>Stappiaceae</taxon>
        <taxon>Roseibium</taxon>
    </lineage>
</organism>
<keyword evidence="6" id="KW-0969">Cilium</keyword>
<dbReference type="Proteomes" id="UP001385499">
    <property type="component" value="Unassembled WGS sequence"/>
</dbReference>
<dbReference type="EMBL" id="JBAKIA010000001">
    <property type="protein sequence ID" value="MEJ8472592.1"/>
    <property type="molecule type" value="Genomic_DNA"/>
</dbReference>
<dbReference type="Pfam" id="PF00700">
    <property type="entry name" value="Flagellin_C"/>
    <property type="match status" value="1"/>
</dbReference>
<reference evidence="6 7" key="1">
    <citation type="submission" date="2024-02" db="EMBL/GenBank/DDBJ databases">
        <title>Roseibium algae sp. nov., isolated from marine alga (Grateloupia sp.), showing potential in myo-inositol conversion.</title>
        <authorList>
            <person name="Wang Y."/>
        </authorList>
    </citation>
    <scope>NUCLEOTIDE SEQUENCE [LARGE SCALE GENOMIC DNA]</scope>
    <source>
        <strain evidence="6 7">H3510</strain>
    </source>
</reference>
<evidence type="ECO:0000313" key="7">
    <source>
        <dbReference type="Proteomes" id="UP001385499"/>
    </source>
</evidence>
<dbReference type="InterPro" id="IPR046358">
    <property type="entry name" value="Flagellin_C"/>
</dbReference>
<dbReference type="InterPro" id="IPR001029">
    <property type="entry name" value="Flagellin_N"/>
</dbReference>
<evidence type="ECO:0000256" key="3">
    <source>
        <dbReference type="RuleBase" id="RU362073"/>
    </source>
</evidence>
<gene>
    <name evidence="6" type="ORF">V6575_00705</name>
</gene>
<dbReference type="Pfam" id="PF00669">
    <property type="entry name" value="Flagellin_N"/>
    <property type="match status" value="1"/>
</dbReference>
<comment type="caution">
    <text evidence="6">The sequence shown here is derived from an EMBL/GenBank/DDBJ whole genome shotgun (WGS) entry which is preliminary data.</text>
</comment>
<sequence>MGMRVSTFAQTSNVLQNAMTTQARLAEKQMQQSTGRVSTDYAGLGSTAGKVVNLEVSVSRAEATLSAAEQAQTRIEVIYDALGSMSDNLTKLRSDLSSASTGVSTETLQTTAEAMLEDMSSLLNTQLNGRYLFAGSATETAPVDISGYSVTSLSVVDSSYYNGDDYTQTVHLGQDRSIDYGITADASGLEKSMRVLSYIANASPLESEDLEEANTLLIEAQDQIIAMQSTAGTKSSVLDSYIENQKDYIASTKEMATTLASVDIAAVAVEATNYETQLEASYAALGKLTSLSVLEYLR</sequence>
<feature type="domain" description="Flagellin N-terminal" evidence="4">
    <location>
        <begin position="5"/>
        <end position="138"/>
    </location>
</feature>
<dbReference type="PANTHER" id="PTHR42792:SF1">
    <property type="entry name" value="FLAGELLAR HOOK-ASSOCIATED PROTEIN 3"/>
    <property type="match status" value="1"/>
</dbReference>
<dbReference type="NCBIfam" id="NF006489">
    <property type="entry name" value="PRK08913.1"/>
    <property type="match status" value="1"/>
</dbReference>
<protein>
    <recommendedName>
        <fullName evidence="3">Flagellin</fullName>
    </recommendedName>
</protein>
<dbReference type="Gene3D" id="1.20.1330.10">
    <property type="entry name" value="f41 fragment of flagellin, N-terminal domain"/>
    <property type="match status" value="1"/>
</dbReference>